<dbReference type="RefSeq" id="WP_138084572.1">
    <property type="nucleotide sequence ID" value="NZ_VAUV01000002.1"/>
</dbReference>
<keyword evidence="1" id="KW-0732">Signal</keyword>
<accession>A0A5R8KIZ0</accession>
<evidence type="ECO:0000313" key="2">
    <source>
        <dbReference type="EMBL" id="TLD72217.1"/>
    </source>
</evidence>
<dbReference type="Proteomes" id="UP000306196">
    <property type="component" value="Unassembled WGS sequence"/>
</dbReference>
<evidence type="ECO:0000313" key="3">
    <source>
        <dbReference type="Proteomes" id="UP000306196"/>
    </source>
</evidence>
<comment type="caution">
    <text evidence="2">The sequence shown here is derived from an EMBL/GenBank/DDBJ whole genome shotgun (WGS) entry which is preliminary data.</text>
</comment>
<feature type="chain" id="PRO_5024443970" evidence="1">
    <location>
        <begin position="22"/>
        <end position="296"/>
    </location>
</feature>
<protein>
    <submittedName>
        <fullName evidence="2">Uncharacterized protein</fullName>
    </submittedName>
</protein>
<sequence>MIPARKLLFFSLFIFASAASADEKTSLTQRYQPGKTYQLAVESTIETRHLATDEVAHSTAKIKQTYEMQASKEATGQTLVKVHIASIEATITSPEQLLKYDSANPALSPPALQQTFGAMKDKSFTLVYDSSHRLVETRDAANDDTTPLGTQTGMTSKQLAEAFHRLRDLPLPVQPMAPGKSWTWENQLELPPIGKILIKGISTLEPPASPTPQGIASIKITGQIEFPPLIAADSTPITLNNASSTGTLLFDQELGQVKKLETVTSLTVQQQGQTFHLRQTEKTELISVTDTATDTP</sequence>
<dbReference type="EMBL" id="VAUV01000002">
    <property type="protein sequence ID" value="TLD72217.1"/>
    <property type="molecule type" value="Genomic_DNA"/>
</dbReference>
<evidence type="ECO:0000256" key="1">
    <source>
        <dbReference type="SAM" id="SignalP"/>
    </source>
</evidence>
<dbReference type="OrthoDB" id="183707at2"/>
<name>A0A5R8KIZ0_9BACT</name>
<organism evidence="2 3">
    <name type="scientific">Phragmitibacter flavus</name>
    <dbReference type="NCBI Taxonomy" id="2576071"/>
    <lineage>
        <taxon>Bacteria</taxon>
        <taxon>Pseudomonadati</taxon>
        <taxon>Verrucomicrobiota</taxon>
        <taxon>Verrucomicrobiia</taxon>
        <taxon>Verrucomicrobiales</taxon>
        <taxon>Verrucomicrobiaceae</taxon>
        <taxon>Phragmitibacter</taxon>
    </lineage>
</organism>
<gene>
    <name evidence="2" type="ORF">FEM03_02345</name>
</gene>
<feature type="signal peptide" evidence="1">
    <location>
        <begin position="1"/>
        <end position="21"/>
    </location>
</feature>
<keyword evidence="3" id="KW-1185">Reference proteome</keyword>
<reference evidence="2 3" key="1">
    <citation type="submission" date="2019-05" db="EMBL/GenBank/DDBJ databases">
        <title>Verrucobacter flavum gen. nov., sp. nov. a new member of the family Verrucomicrobiaceae.</title>
        <authorList>
            <person name="Szuroczki S."/>
            <person name="Abbaszade G."/>
            <person name="Szabo A."/>
            <person name="Felfoldi T."/>
            <person name="Schumann P."/>
            <person name="Boka K."/>
            <person name="Keki Z."/>
            <person name="Toumi M."/>
            <person name="Toth E."/>
        </authorList>
    </citation>
    <scope>NUCLEOTIDE SEQUENCE [LARGE SCALE GENOMIC DNA]</scope>
    <source>
        <strain evidence="2 3">MG-N-17</strain>
    </source>
</reference>
<dbReference type="AlphaFoldDB" id="A0A5R8KIZ0"/>
<proteinExistence type="predicted"/>